<protein>
    <submittedName>
        <fullName evidence="13">Porin</fullName>
    </submittedName>
</protein>
<evidence type="ECO:0000256" key="6">
    <source>
        <dbReference type="ARBA" id="ARBA00022729"/>
    </source>
</evidence>
<feature type="signal peptide" evidence="11">
    <location>
        <begin position="1"/>
        <end position="22"/>
    </location>
</feature>
<keyword evidence="10" id="KW-0998">Cell outer membrane</keyword>
<evidence type="ECO:0000256" key="11">
    <source>
        <dbReference type="SAM" id="SignalP"/>
    </source>
</evidence>
<evidence type="ECO:0000256" key="1">
    <source>
        <dbReference type="ARBA" id="ARBA00004571"/>
    </source>
</evidence>
<keyword evidence="4" id="KW-1134">Transmembrane beta strand</keyword>
<evidence type="ECO:0000256" key="5">
    <source>
        <dbReference type="ARBA" id="ARBA00022692"/>
    </source>
</evidence>
<gene>
    <name evidence="13" type="ORF">DEF21_10910</name>
    <name evidence="14" type="ORF">DHR80_03740</name>
</gene>
<dbReference type="InterPro" id="IPR033900">
    <property type="entry name" value="Gram_neg_porin_domain"/>
</dbReference>
<dbReference type="GO" id="GO:0006811">
    <property type="term" value="P:monoatomic ion transport"/>
    <property type="evidence" value="ECO:0007669"/>
    <property type="project" value="UniProtKB-KW"/>
</dbReference>
<dbReference type="RefSeq" id="WP_276653331.1">
    <property type="nucleotide sequence ID" value="NZ_DOOG01000088.1"/>
</dbReference>
<evidence type="ECO:0000313" key="14">
    <source>
        <dbReference type="EMBL" id="HCW66323.1"/>
    </source>
</evidence>
<dbReference type="PANTHER" id="PTHR34501:SF9">
    <property type="entry name" value="MAJOR OUTER MEMBRANE PROTEIN P.IA"/>
    <property type="match status" value="1"/>
</dbReference>
<evidence type="ECO:0000313" key="16">
    <source>
        <dbReference type="Proteomes" id="UP000264753"/>
    </source>
</evidence>
<keyword evidence="9" id="KW-0472">Membrane</keyword>
<keyword evidence="6 11" id="KW-0732">Signal</keyword>
<dbReference type="PANTHER" id="PTHR34501">
    <property type="entry name" value="PROTEIN YDDL-RELATED"/>
    <property type="match status" value="1"/>
</dbReference>
<dbReference type="AlphaFoldDB" id="A0A358HT86"/>
<evidence type="ECO:0000256" key="3">
    <source>
        <dbReference type="ARBA" id="ARBA00022448"/>
    </source>
</evidence>
<dbReference type="GO" id="GO:0046930">
    <property type="term" value="C:pore complex"/>
    <property type="evidence" value="ECO:0007669"/>
    <property type="project" value="UniProtKB-KW"/>
</dbReference>
<reference evidence="15 16" key="1">
    <citation type="journal article" date="2018" name="Nat. Biotechnol.">
        <title>A standardized bacterial taxonomy based on genome phylogeny substantially revises the tree of life.</title>
        <authorList>
            <person name="Parks D.H."/>
            <person name="Chuvochina M."/>
            <person name="Waite D.W."/>
            <person name="Rinke C."/>
            <person name="Skarshewski A."/>
            <person name="Chaumeil P.A."/>
            <person name="Hugenholtz P."/>
        </authorList>
    </citation>
    <scope>NUCLEOTIDE SEQUENCE [LARGE SCALE GENOMIC DNA]</scope>
    <source>
        <strain evidence="13">UBA8707</strain>
        <strain evidence="14">UBA9881</strain>
    </source>
</reference>
<keyword evidence="5" id="KW-0812">Transmembrane</keyword>
<dbReference type="Proteomes" id="UP000264179">
    <property type="component" value="Unassembled WGS sequence"/>
</dbReference>
<dbReference type="SUPFAM" id="SSF56935">
    <property type="entry name" value="Porins"/>
    <property type="match status" value="1"/>
</dbReference>
<name>A0A358HT86_9PROT</name>
<dbReference type="GO" id="GO:0009279">
    <property type="term" value="C:cell outer membrane"/>
    <property type="evidence" value="ECO:0007669"/>
    <property type="project" value="UniProtKB-SubCell"/>
</dbReference>
<proteinExistence type="predicted"/>
<dbReference type="EMBL" id="DOOG01000088">
    <property type="protein sequence ID" value="HBU98397.1"/>
    <property type="molecule type" value="Genomic_DNA"/>
</dbReference>
<accession>A0A358HT86</accession>
<feature type="domain" description="Porin" evidence="12">
    <location>
        <begin position="10"/>
        <end position="321"/>
    </location>
</feature>
<dbReference type="Gene3D" id="2.40.160.10">
    <property type="entry name" value="Porin"/>
    <property type="match status" value="1"/>
</dbReference>
<evidence type="ECO:0000256" key="7">
    <source>
        <dbReference type="ARBA" id="ARBA00023065"/>
    </source>
</evidence>
<comment type="subunit">
    <text evidence="2">Homotrimer.</text>
</comment>
<dbReference type="GO" id="GO:0015288">
    <property type="term" value="F:porin activity"/>
    <property type="evidence" value="ECO:0007669"/>
    <property type="project" value="UniProtKB-KW"/>
</dbReference>
<dbReference type="InterPro" id="IPR023614">
    <property type="entry name" value="Porin_dom_sf"/>
</dbReference>
<comment type="caution">
    <text evidence="13">The sequence shown here is derived from an EMBL/GenBank/DDBJ whole genome shotgun (WGS) entry which is preliminary data.</text>
</comment>
<evidence type="ECO:0000313" key="15">
    <source>
        <dbReference type="Proteomes" id="UP000264179"/>
    </source>
</evidence>
<evidence type="ECO:0000259" key="12">
    <source>
        <dbReference type="Pfam" id="PF13609"/>
    </source>
</evidence>
<evidence type="ECO:0000256" key="4">
    <source>
        <dbReference type="ARBA" id="ARBA00022452"/>
    </source>
</evidence>
<evidence type="ECO:0000256" key="2">
    <source>
        <dbReference type="ARBA" id="ARBA00011233"/>
    </source>
</evidence>
<sequence length="347" mass="35807">MKKILVASSALVAVAFAGQASASEKISLSVGGYMEQWAGVASQDDAYASRNAFQSDTEVHFKGSTTLDNGIEIGAAIEIEAQGGTGNHVDEQYLYVNGGFGQIKLGAEDGAAADMATLAPSTGAVVAQDGDLGNWVDLSTPNANYLGAGSTGGASNDAKRVTYYTPVLGGFRAGVSYADSINSETNNTVTDNNSRVSVGVEYIGDFDGVSLKVSAVGEDDQASEGQWWHTGAQVGFGNFTVGGSYGVQDSELNAGVSTANDQEVTGYDLGVSYAMDAATVSATYYSEEEEQGTGAGEDELDVVALGLNYTLGAGVEWKSSVFWFDNARAAATDNDGYGVVTGIKLSF</sequence>
<feature type="chain" id="PRO_5044074190" evidence="11">
    <location>
        <begin position="23"/>
        <end position="347"/>
    </location>
</feature>
<evidence type="ECO:0000256" key="9">
    <source>
        <dbReference type="ARBA" id="ARBA00023136"/>
    </source>
</evidence>
<comment type="subcellular location">
    <subcellularLocation>
        <location evidence="1">Cell outer membrane</location>
        <topology evidence="1">Multi-pass membrane protein</topology>
    </subcellularLocation>
</comment>
<keyword evidence="8" id="KW-0626">Porin</keyword>
<evidence type="ECO:0000313" key="13">
    <source>
        <dbReference type="EMBL" id="HBU98397.1"/>
    </source>
</evidence>
<organism evidence="13 16">
    <name type="scientific">Thalassospira lucentensis</name>
    <dbReference type="NCBI Taxonomy" id="168935"/>
    <lineage>
        <taxon>Bacteria</taxon>
        <taxon>Pseudomonadati</taxon>
        <taxon>Pseudomonadota</taxon>
        <taxon>Alphaproteobacteria</taxon>
        <taxon>Rhodospirillales</taxon>
        <taxon>Thalassospiraceae</taxon>
        <taxon>Thalassospira</taxon>
    </lineage>
</organism>
<dbReference type="Proteomes" id="UP000264753">
    <property type="component" value="Unassembled WGS sequence"/>
</dbReference>
<keyword evidence="3" id="KW-0813">Transport</keyword>
<dbReference type="Pfam" id="PF13609">
    <property type="entry name" value="Porin_4"/>
    <property type="match status" value="1"/>
</dbReference>
<evidence type="ECO:0000256" key="8">
    <source>
        <dbReference type="ARBA" id="ARBA00023114"/>
    </source>
</evidence>
<keyword evidence="7" id="KW-0406">Ion transport</keyword>
<dbReference type="InterPro" id="IPR050298">
    <property type="entry name" value="Gram-neg_bact_OMP"/>
</dbReference>
<dbReference type="EMBL" id="DPOP01000035">
    <property type="protein sequence ID" value="HCW66323.1"/>
    <property type="molecule type" value="Genomic_DNA"/>
</dbReference>
<evidence type="ECO:0000256" key="10">
    <source>
        <dbReference type="ARBA" id="ARBA00023237"/>
    </source>
</evidence>